<accession>A0A2G1VZV7</accession>
<keyword evidence="2" id="KW-1185">Reference proteome</keyword>
<organism evidence="1 2">
    <name type="scientific">Rhodopirellula bahusiensis</name>
    <dbReference type="NCBI Taxonomy" id="2014065"/>
    <lineage>
        <taxon>Bacteria</taxon>
        <taxon>Pseudomonadati</taxon>
        <taxon>Planctomycetota</taxon>
        <taxon>Planctomycetia</taxon>
        <taxon>Pirellulales</taxon>
        <taxon>Pirellulaceae</taxon>
        <taxon>Rhodopirellula</taxon>
    </lineage>
</organism>
<evidence type="ECO:0000313" key="2">
    <source>
        <dbReference type="Proteomes" id="UP000225740"/>
    </source>
</evidence>
<comment type="caution">
    <text evidence="1">The sequence shown here is derived from an EMBL/GenBank/DDBJ whole genome shotgun (WGS) entry which is preliminary data.</text>
</comment>
<sequence>MPPFSKDGTARDTADRFFGCSLPMSVGRLQVVRFPSFGVPHGSVTFIPLTAEGMLNSEERWHSFASLRRTAWCGPAC</sequence>
<name>A0A2G1VZV7_9BACT</name>
<dbReference type="Proteomes" id="UP000225740">
    <property type="component" value="Unassembled WGS sequence"/>
</dbReference>
<protein>
    <submittedName>
        <fullName evidence="1">Uncharacterized protein</fullName>
    </submittedName>
</protein>
<dbReference type="EMBL" id="NIZW01000029">
    <property type="protein sequence ID" value="PHQ32314.1"/>
    <property type="molecule type" value="Genomic_DNA"/>
</dbReference>
<dbReference type="AlphaFoldDB" id="A0A2G1VZV7"/>
<evidence type="ECO:0000313" key="1">
    <source>
        <dbReference type="EMBL" id="PHQ32314.1"/>
    </source>
</evidence>
<reference evidence="1 2" key="1">
    <citation type="submission" date="2017-06" db="EMBL/GenBank/DDBJ databases">
        <title>Description of Rhodopirellula bahusiensis sp. nov.</title>
        <authorList>
            <person name="Kizina J."/>
            <person name="Harder J."/>
        </authorList>
    </citation>
    <scope>NUCLEOTIDE SEQUENCE [LARGE SCALE GENOMIC DNA]</scope>
    <source>
        <strain evidence="1 2">SWK21</strain>
    </source>
</reference>
<gene>
    <name evidence="1" type="ORF">CEE69_26600</name>
</gene>
<proteinExistence type="predicted"/>